<dbReference type="GO" id="GO:0016567">
    <property type="term" value="P:protein ubiquitination"/>
    <property type="evidence" value="ECO:0007669"/>
    <property type="project" value="InterPro"/>
</dbReference>
<dbReference type="InterPro" id="IPR008974">
    <property type="entry name" value="TRAF-like"/>
</dbReference>
<feature type="domain" description="MATH" evidence="2">
    <location>
        <begin position="28"/>
        <end position="175"/>
    </location>
</feature>
<protein>
    <recommendedName>
        <fullName evidence="2">MATH domain-containing protein</fullName>
    </recommendedName>
</protein>
<evidence type="ECO:0000313" key="4">
    <source>
        <dbReference type="Proteomes" id="UP000298652"/>
    </source>
</evidence>
<dbReference type="Proteomes" id="UP000298652">
    <property type="component" value="Chromosome 6"/>
</dbReference>
<dbReference type="OMA" id="DGYSWAK"/>
<dbReference type="Gene3D" id="2.60.210.10">
    <property type="entry name" value="Apoptosis, Tumor Necrosis Factor Receptor Associated Protein 2, Chain A"/>
    <property type="match status" value="1"/>
</dbReference>
<dbReference type="InterPro" id="IPR045005">
    <property type="entry name" value="BPM1-6"/>
</dbReference>
<evidence type="ECO:0000259" key="2">
    <source>
        <dbReference type="PROSITE" id="PS50144"/>
    </source>
</evidence>
<proteinExistence type="predicted"/>
<accession>A0A4U6UEQ3</accession>
<feature type="region of interest" description="Disordered" evidence="1">
    <location>
        <begin position="188"/>
        <end position="225"/>
    </location>
</feature>
<dbReference type="PROSITE" id="PS50144">
    <property type="entry name" value="MATH"/>
    <property type="match status" value="1"/>
</dbReference>
<dbReference type="PANTHER" id="PTHR26379">
    <property type="entry name" value="BTB/POZ AND MATH DOMAIN-CONTAINING PROTEIN 1"/>
    <property type="match status" value="1"/>
</dbReference>
<dbReference type="SUPFAM" id="SSF49599">
    <property type="entry name" value="TRAF domain-like"/>
    <property type="match status" value="1"/>
</dbReference>
<dbReference type="AlphaFoldDB" id="A0A4U6UEQ3"/>
<dbReference type="EMBL" id="CM016557">
    <property type="protein sequence ID" value="TKW08897.1"/>
    <property type="molecule type" value="Genomic_DNA"/>
</dbReference>
<evidence type="ECO:0000313" key="3">
    <source>
        <dbReference type="EMBL" id="TKW08897.1"/>
    </source>
</evidence>
<dbReference type="InterPro" id="IPR002083">
    <property type="entry name" value="MATH/TRAF_dom"/>
</dbReference>
<dbReference type="CDD" id="cd00121">
    <property type="entry name" value="MATH"/>
    <property type="match status" value="1"/>
</dbReference>
<sequence>MSAAQPLLSAAVRHLSRSAYGVAVTPARGFQVFRIDGYSWAKTLAAGERITSGRFIVGGRYWLIDYYPNGTDSARDTDSGSISLYLRLDGGAGYEKERVRAQYKFSLLDPSGFAAYEIPPETSIFTYPGRQYGHHGYEVTGDIGVGLANFVTKEELERRSETLLKDDCLAIRCDVGVTELGVLAVAPKESHKTMQQDDGDDSDWEGGNRESNRRRRQPPLDDREYIRRSLAKNRRASII</sequence>
<name>A0A4U6UEQ3_SETVI</name>
<organism evidence="3 4">
    <name type="scientific">Setaria viridis</name>
    <name type="common">Green bristlegrass</name>
    <name type="synonym">Setaria italica subsp. viridis</name>
    <dbReference type="NCBI Taxonomy" id="4556"/>
    <lineage>
        <taxon>Eukaryota</taxon>
        <taxon>Viridiplantae</taxon>
        <taxon>Streptophyta</taxon>
        <taxon>Embryophyta</taxon>
        <taxon>Tracheophyta</taxon>
        <taxon>Spermatophyta</taxon>
        <taxon>Magnoliopsida</taxon>
        <taxon>Liliopsida</taxon>
        <taxon>Poales</taxon>
        <taxon>Poaceae</taxon>
        <taxon>PACMAD clade</taxon>
        <taxon>Panicoideae</taxon>
        <taxon>Panicodae</taxon>
        <taxon>Paniceae</taxon>
        <taxon>Cenchrinae</taxon>
        <taxon>Setaria</taxon>
    </lineage>
</organism>
<dbReference type="PANTHER" id="PTHR26379:SF282">
    <property type="entry name" value="OS04G0433000 PROTEIN"/>
    <property type="match status" value="1"/>
</dbReference>
<evidence type="ECO:0000256" key="1">
    <source>
        <dbReference type="SAM" id="MobiDB-lite"/>
    </source>
</evidence>
<dbReference type="Gramene" id="TKW08897">
    <property type="protein sequence ID" value="TKW08897"/>
    <property type="gene ID" value="SEVIR_6G055500v2"/>
</dbReference>
<dbReference type="Pfam" id="PF22486">
    <property type="entry name" value="MATH_2"/>
    <property type="match status" value="1"/>
</dbReference>
<keyword evidence="4" id="KW-1185">Reference proteome</keyword>
<gene>
    <name evidence="3" type="ORF">SEVIR_6G055500v2</name>
</gene>
<reference evidence="3" key="1">
    <citation type="submission" date="2019-03" db="EMBL/GenBank/DDBJ databases">
        <title>WGS assembly of Setaria viridis.</title>
        <authorList>
            <person name="Huang P."/>
            <person name="Jenkins J."/>
            <person name="Grimwood J."/>
            <person name="Barry K."/>
            <person name="Healey A."/>
            <person name="Mamidi S."/>
            <person name="Sreedasyam A."/>
            <person name="Shu S."/>
            <person name="Feldman M."/>
            <person name="Wu J."/>
            <person name="Yu Y."/>
            <person name="Chen C."/>
            <person name="Johnson J."/>
            <person name="Rokhsar D."/>
            <person name="Baxter I."/>
            <person name="Schmutz J."/>
            <person name="Brutnell T."/>
            <person name="Kellogg E."/>
        </authorList>
    </citation>
    <scope>NUCLEOTIDE SEQUENCE [LARGE SCALE GENOMIC DNA]</scope>
</reference>